<dbReference type="PROSITE" id="PS50102">
    <property type="entry name" value="RRM"/>
    <property type="match status" value="1"/>
</dbReference>
<name>A0ABR1JHS9_9AGAR</name>
<feature type="domain" description="RRM" evidence="4">
    <location>
        <begin position="222"/>
        <end position="296"/>
    </location>
</feature>
<evidence type="ECO:0000256" key="1">
    <source>
        <dbReference type="ARBA" id="ARBA00022884"/>
    </source>
</evidence>
<evidence type="ECO:0000313" key="6">
    <source>
        <dbReference type="Proteomes" id="UP001498398"/>
    </source>
</evidence>
<gene>
    <name evidence="5" type="ORF">VKT23_010563</name>
</gene>
<feature type="region of interest" description="Disordered" evidence="3">
    <location>
        <begin position="593"/>
        <end position="691"/>
    </location>
</feature>
<dbReference type="InterPro" id="IPR035979">
    <property type="entry name" value="RBD_domain_sf"/>
</dbReference>
<evidence type="ECO:0000259" key="4">
    <source>
        <dbReference type="PROSITE" id="PS50102"/>
    </source>
</evidence>
<proteinExistence type="predicted"/>
<feature type="region of interest" description="Disordered" evidence="3">
    <location>
        <begin position="169"/>
        <end position="214"/>
    </location>
</feature>
<dbReference type="InterPro" id="IPR012677">
    <property type="entry name" value="Nucleotide-bd_a/b_plait_sf"/>
</dbReference>
<organism evidence="5 6">
    <name type="scientific">Marasmiellus scandens</name>
    <dbReference type="NCBI Taxonomy" id="2682957"/>
    <lineage>
        <taxon>Eukaryota</taxon>
        <taxon>Fungi</taxon>
        <taxon>Dikarya</taxon>
        <taxon>Basidiomycota</taxon>
        <taxon>Agaricomycotina</taxon>
        <taxon>Agaricomycetes</taxon>
        <taxon>Agaricomycetidae</taxon>
        <taxon>Agaricales</taxon>
        <taxon>Marasmiineae</taxon>
        <taxon>Omphalotaceae</taxon>
        <taxon>Marasmiellus</taxon>
    </lineage>
</organism>
<reference evidence="5 6" key="1">
    <citation type="submission" date="2024-01" db="EMBL/GenBank/DDBJ databases">
        <title>A draft genome for the cacao thread blight pathogen Marasmiellus scandens.</title>
        <authorList>
            <person name="Baruah I.K."/>
            <person name="Leung J."/>
            <person name="Bukari Y."/>
            <person name="Amoako-Attah I."/>
            <person name="Meinhardt L.W."/>
            <person name="Bailey B.A."/>
            <person name="Cohen S.P."/>
        </authorList>
    </citation>
    <scope>NUCLEOTIDE SEQUENCE [LARGE SCALE GENOMIC DNA]</scope>
    <source>
        <strain evidence="5 6">GH-19</strain>
    </source>
</reference>
<feature type="compositionally biased region" description="Pro residues" evidence="3">
    <location>
        <begin position="205"/>
        <end position="214"/>
    </location>
</feature>
<dbReference type="SMART" id="SM00360">
    <property type="entry name" value="RRM"/>
    <property type="match status" value="1"/>
</dbReference>
<keyword evidence="1 2" id="KW-0694">RNA-binding</keyword>
<evidence type="ECO:0000313" key="5">
    <source>
        <dbReference type="EMBL" id="KAK7457264.1"/>
    </source>
</evidence>
<comment type="caution">
    <text evidence="5">The sequence shown here is derived from an EMBL/GenBank/DDBJ whole genome shotgun (WGS) entry which is preliminary data.</text>
</comment>
<dbReference type="EMBL" id="JBANRG010000020">
    <property type="protein sequence ID" value="KAK7457264.1"/>
    <property type="molecule type" value="Genomic_DNA"/>
</dbReference>
<keyword evidence="6" id="KW-1185">Reference proteome</keyword>
<evidence type="ECO:0000256" key="3">
    <source>
        <dbReference type="SAM" id="MobiDB-lite"/>
    </source>
</evidence>
<dbReference type="InterPro" id="IPR000504">
    <property type="entry name" value="RRM_dom"/>
</dbReference>
<feature type="region of interest" description="Disordered" evidence="3">
    <location>
        <begin position="554"/>
        <end position="573"/>
    </location>
</feature>
<dbReference type="CDD" id="cd00590">
    <property type="entry name" value="RRM_SF"/>
    <property type="match status" value="2"/>
</dbReference>
<dbReference type="InterPro" id="IPR050374">
    <property type="entry name" value="RRT5_SRSF_SR"/>
</dbReference>
<feature type="region of interest" description="Disordered" evidence="3">
    <location>
        <begin position="427"/>
        <end position="466"/>
    </location>
</feature>
<feature type="region of interest" description="Disordered" evidence="3">
    <location>
        <begin position="313"/>
        <end position="388"/>
    </location>
</feature>
<dbReference type="Proteomes" id="UP001498398">
    <property type="component" value="Unassembled WGS sequence"/>
</dbReference>
<dbReference type="SUPFAM" id="SSF54928">
    <property type="entry name" value="RNA-binding domain, RBD"/>
    <property type="match status" value="2"/>
</dbReference>
<dbReference type="PANTHER" id="PTHR23003">
    <property type="entry name" value="RNA RECOGNITION MOTIF RRM DOMAIN CONTAINING PROTEIN"/>
    <property type="match status" value="1"/>
</dbReference>
<accession>A0ABR1JHS9</accession>
<feature type="compositionally biased region" description="Polar residues" evidence="3">
    <location>
        <begin position="321"/>
        <end position="351"/>
    </location>
</feature>
<dbReference type="PANTHER" id="PTHR23003:SF3">
    <property type="entry name" value="FI21236P1-RELATED"/>
    <property type="match status" value="1"/>
</dbReference>
<evidence type="ECO:0000256" key="2">
    <source>
        <dbReference type="PROSITE-ProRule" id="PRU00176"/>
    </source>
</evidence>
<dbReference type="Gene3D" id="3.30.70.330">
    <property type="match status" value="1"/>
</dbReference>
<dbReference type="Pfam" id="PF00076">
    <property type="entry name" value="RRM_1"/>
    <property type="match status" value="1"/>
</dbReference>
<protein>
    <recommendedName>
        <fullName evidence="4">RRM domain-containing protein</fullName>
    </recommendedName>
</protein>
<sequence length="855" mass="99767">MTTPKPHPLLKRPLFFIQRVPSNVHHDDLLQIFPDFATNATVTLTQASSRRSKPGDQVARVSFPDLETAEKVMTLLQSQTMPTTTRSINFCLREKGFPIKPRPVVTPRLFRYQSSDLTRSVIYDVLRPFGPVFSICVEEQQSTASVVFWNEEDANAAVESLSKWRTEGGAQLWPVDTRDPQSSEPSDETPLDTTSAQGADIPVPNSVPGPSRPPKPTVYGPCRVFCTFLPLQLDDAEFRKIFEEFGHVISTELHQRRKYGHGIVTFQNREDARRAVNVLNGSRLMKKRITVRLERQDVDGVDQSIVNFEYQGEQSFDEARTSQAQPDQDSSGFSQPDVTLSPTDSQATLAESSFADIGVPPKPSYSGAAPAPLPRPTATKDADNHQEPPITVDKLSHLLFQTWKDEADKLRSELTELQARERKLAEDWAKESKEKQKQQEKKTKDREEIEKLKKQNEQLKQENTRLEKQLGLKVEAEKREKENVDKAQQEIYKLRVEVASHRNREEELEEQVEYLTEELGMVQEENTVLRGEATSFGRQEDELVEKIADLTEELQENKDIQEGMKSKIAELDRQLRLSESRRKVLELEADRPKWEEAKRKREAAERLEREKEEQRKQRQKELDEAKRRMQELERKEREEKERKRAAEEQRRREEEARERAAKEQKRREEEARERAAEEQKRREEEKRKKEEEGRKTRELFEELKGIAWKQATETEVWRCQLRDRKWMSLRWDTDSALSRFKLIMDEFGQAIFSTSKPMTILSIPWPVLKSPFQFFTVEDVQWDSVEKFFEAIRQKVTLSEYKALVERSHKMFHPDRWRSRNLLSSVMLEDERRSLERAGNIVSQALTPIWRNSRG</sequence>